<evidence type="ECO:0000313" key="1">
    <source>
        <dbReference type="EMBL" id="KAG7088007.1"/>
    </source>
</evidence>
<comment type="caution">
    <text evidence="1">The sequence shown here is derived from an EMBL/GenBank/DDBJ whole genome shotgun (WGS) entry which is preliminary data.</text>
</comment>
<name>A0A9P7UMT8_9AGAR</name>
<proteinExistence type="predicted"/>
<keyword evidence="2" id="KW-1185">Reference proteome</keyword>
<protein>
    <submittedName>
        <fullName evidence="1">Uncharacterized protein</fullName>
    </submittedName>
</protein>
<dbReference type="KEGG" id="more:E1B28_012046"/>
<dbReference type="EMBL" id="CM032188">
    <property type="protein sequence ID" value="KAG7088007.1"/>
    <property type="molecule type" value="Genomic_DNA"/>
</dbReference>
<dbReference type="GeneID" id="66081121"/>
<dbReference type="RefSeq" id="XP_043004478.1">
    <property type="nucleotide sequence ID" value="XM_043157112.1"/>
</dbReference>
<reference evidence="1" key="1">
    <citation type="journal article" date="2021" name="Genome Biol. Evol.">
        <title>The assembled and annotated genome of the fairy-ring fungus Marasmius oreades.</title>
        <authorList>
            <person name="Hiltunen M."/>
            <person name="Ament-Velasquez S.L."/>
            <person name="Johannesson H."/>
        </authorList>
    </citation>
    <scope>NUCLEOTIDE SEQUENCE</scope>
    <source>
        <strain evidence="1">03SP1</strain>
    </source>
</reference>
<evidence type="ECO:0000313" key="2">
    <source>
        <dbReference type="Proteomes" id="UP001049176"/>
    </source>
</evidence>
<sequence>MFNNSSHLNFGNANFSIVHGNQTIIHYLQHEHQHEVPGPGEEEWKLKLYREYDRIPAGRIKIIKTFTENKVQRQEYEDHPENLSRTERWDRSRAKRTAHLACLVQGMKESLPFFSIAYTGYDAQKVFKQDCLKYSQIRYANVIQLQGFNDSSDIPMVHFHEELIPVHHIQRHHKSSTALLCYFSLQASIAKQNMPEWCQTVWNPYLCHNVWIQPNNGRISFGPEGPRPDYFHIDPDPEWKLECCPDIPVLQTSMYNADCITEYLVKYSSAQFLLDILAFNTGMSTHMYPKTEKYPHHTSQVWAHSSGQPLARFQSQWTYEAKYSRFTKEHLHPTVMEDGRICFTINATAQLHMQGKVFSWFRYKVDMPWHRHDWLSQACSVFSMLNIPKDEWSDYVFVDWIDLDINFGTCNYQAEDKFPNTIIGDHIGTNCYYLILHPPPCFPDGFPNIQAWRSGKGLYYYSLDPDGKSVMTESQCLSLQLPFIVPNVVVDAYTWNAGVYDLISAWQEKKGFDPTTINFAHSLGYPIMEVIYSNVNDGHFKDLSEDTDRIDTACVEAMDIDPSNPCSHLPNIGSAFSWFTPVASMNEDVNMMADNTLFVDMDMAVD</sequence>
<accession>A0A9P7UMT8</accession>
<dbReference type="OrthoDB" id="3005893at2759"/>
<organism evidence="1 2">
    <name type="scientific">Marasmius oreades</name>
    <name type="common">fairy-ring Marasmius</name>
    <dbReference type="NCBI Taxonomy" id="181124"/>
    <lineage>
        <taxon>Eukaryota</taxon>
        <taxon>Fungi</taxon>
        <taxon>Dikarya</taxon>
        <taxon>Basidiomycota</taxon>
        <taxon>Agaricomycotina</taxon>
        <taxon>Agaricomycetes</taxon>
        <taxon>Agaricomycetidae</taxon>
        <taxon>Agaricales</taxon>
        <taxon>Marasmiineae</taxon>
        <taxon>Marasmiaceae</taxon>
        <taxon>Marasmius</taxon>
    </lineage>
</organism>
<gene>
    <name evidence="1" type="ORF">E1B28_012046</name>
</gene>
<dbReference type="Proteomes" id="UP001049176">
    <property type="component" value="Chromosome 8"/>
</dbReference>
<dbReference type="AlphaFoldDB" id="A0A9P7UMT8"/>